<evidence type="ECO:0000256" key="1">
    <source>
        <dbReference type="SAM" id="Phobius"/>
    </source>
</evidence>
<evidence type="ECO:0000313" key="2">
    <source>
        <dbReference type="EMBL" id="WLD56896.1"/>
    </source>
</evidence>
<protein>
    <recommendedName>
        <fullName evidence="3">DUF2802 domain-containing protein</fullName>
    </recommendedName>
</protein>
<feature type="transmembrane region" description="Helical" evidence="1">
    <location>
        <begin position="6"/>
        <end position="25"/>
    </location>
</feature>
<keyword evidence="1" id="KW-0472">Membrane</keyword>
<evidence type="ECO:0008006" key="3">
    <source>
        <dbReference type="Google" id="ProtNLM"/>
    </source>
</evidence>
<dbReference type="RefSeq" id="WP_304994181.1">
    <property type="nucleotide sequence ID" value="NZ_CP101717.1"/>
</dbReference>
<organism evidence="2">
    <name type="scientific">Salinispirillum sp. LH 10-3-1</name>
    <dbReference type="NCBI Taxonomy" id="2952525"/>
    <lineage>
        <taxon>Bacteria</taxon>
        <taxon>Pseudomonadati</taxon>
        <taxon>Pseudomonadota</taxon>
        <taxon>Gammaproteobacteria</taxon>
        <taxon>Oceanospirillales</taxon>
        <taxon>Saccharospirillaceae</taxon>
        <taxon>Salinispirillum</taxon>
    </lineage>
</organism>
<gene>
    <name evidence="2" type="ORF">NFC81_09145</name>
</gene>
<proteinExistence type="predicted"/>
<name>A0AB38YCT8_9GAMM</name>
<accession>A0AB38YCT8</accession>
<sequence length="131" mass="14636">MGIDASLIMLVIALIGLGTGGLTWLGRSNAARIENNQAANDQKLEAARLILDKKIESQYQALHDRCSNNGDRLQKLQMHMAENYVRNDHLEKAITKTENAVLKEVHNIGDKVELMNRHITHLIQALGKDKS</sequence>
<dbReference type="AlphaFoldDB" id="A0AB38YCT8"/>
<reference evidence="2" key="1">
    <citation type="submission" date="2022-07" db="EMBL/GenBank/DDBJ databases">
        <title>Complete genome sequence of Salinispirillum sp. LH10-3-1 capable of multiple carbohydrate inversion isolated from a soda lake.</title>
        <authorList>
            <person name="Liu J."/>
            <person name="Zhai Y."/>
            <person name="Zhang H."/>
            <person name="Yang H."/>
            <person name="Qu J."/>
            <person name="Li J."/>
        </authorList>
    </citation>
    <scope>NUCLEOTIDE SEQUENCE</scope>
    <source>
        <strain evidence="2">LH 10-3-1</strain>
    </source>
</reference>
<keyword evidence="1" id="KW-1133">Transmembrane helix</keyword>
<keyword evidence="1" id="KW-0812">Transmembrane</keyword>
<dbReference type="EMBL" id="CP101717">
    <property type="protein sequence ID" value="WLD56896.1"/>
    <property type="molecule type" value="Genomic_DNA"/>
</dbReference>